<evidence type="ECO:0000256" key="4">
    <source>
        <dbReference type="ARBA" id="ARBA00022516"/>
    </source>
</evidence>
<dbReference type="AlphaFoldDB" id="A0A645I518"/>
<reference evidence="14" key="1">
    <citation type="submission" date="2019-08" db="EMBL/GenBank/DDBJ databases">
        <authorList>
            <person name="Kucharzyk K."/>
            <person name="Murdoch R.W."/>
            <person name="Higgins S."/>
            <person name="Loffler F."/>
        </authorList>
    </citation>
    <scope>NUCLEOTIDE SEQUENCE</scope>
</reference>
<evidence type="ECO:0000256" key="3">
    <source>
        <dbReference type="ARBA" id="ARBA00022475"/>
    </source>
</evidence>
<keyword evidence="11" id="KW-0594">Phospholipid biosynthesis</keyword>
<sequence>MYLGWLAGYAVTLRALPNGLIWTLIVLFAASIGDAGGYFVGIRWGKHKIAPAISPKKSWEGYFGGVLFSALATWLLTLACHAFVPEILPVHGFILGAVLAVITPLGDFAESMLKRQFNLKDSSHILPGHGGILDRIDSSLWALAIGFYIIQLFL</sequence>
<evidence type="ECO:0000256" key="2">
    <source>
        <dbReference type="ARBA" id="ARBA00010185"/>
    </source>
</evidence>
<evidence type="ECO:0000256" key="7">
    <source>
        <dbReference type="ARBA" id="ARBA00022695"/>
    </source>
</evidence>
<feature type="transmembrane region" description="Helical" evidence="13">
    <location>
        <begin position="20"/>
        <end position="41"/>
    </location>
</feature>
<proteinExistence type="inferred from homology"/>
<comment type="similarity">
    <text evidence="2">Belongs to the CDS family.</text>
</comment>
<evidence type="ECO:0000256" key="1">
    <source>
        <dbReference type="ARBA" id="ARBA00004651"/>
    </source>
</evidence>
<keyword evidence="7" id="KW-0548">Nucleotidyltransferase</keyword>
<dbReference type="PROSITE" id="PS01315">
    <property type="entry name" value="CDS"/>
    <property type="match status" value="1"/>
</dbReference>
<dbReference type="PANTHER" id="PTHR46382:SF1">
    <property type="entry name" value="PHOSPHATIDATE CYTIDYLYLTRANSFERASE"/>
    <property type="match status" value="1"/>
</dbReference>
<dbReference type="GO" id="GO:0016024">
    <property type="term" value="P:CDP-diacylglycerol biosynthetic process"/>
    <property type="evidence" value="ECO:0007669"/>
    <property type="project" value="TreeGrafter"/>
</dbReference>
<name>A0A645I518_9ZZZZ</name>
<feature type="transmembrane region" description="Helical" evidence="13">
    <location>
        <begin position="62"/>
        <end position="84"/>
    </location>
</feature>
<dbReference type="PANTHER" id="PTHR46382">
    <property type="entry name" value="PHOSPHATIDATE CYTIDYLYLTRANSFERASE"/>
    <property type="match status" value="1"/>
</dbReference>
<evidence type="ECO:0000256" key="6">
    <source>
        <dbReference type="ARBA" id="ARBA00022692"/>
    </source>
</evidence>
<protein>
    <recommendedName>
        <fullName evidence="15">Phosphatidate cytidylyltransferase</fullName>
    </recommendedName>
</protein>
<gene>
    <name evidence="14" type="ORF">SDC9_193106</name>
</gene>
<evidence type="ECO:0000256" key="13">
    <source>
        <dbReference type="SAM" id="Phobius"/>
    </source>
</evidence>
<evidence type="ECO:0000256" key="12">
    <source>
        <dbReference type="ARBA" id="ARBA00023264"/>
    </source>
</evidence>
<keyword evidence="3" id="KW-1003">Cell membrane</keyword>
<dbReference type="Pfam" id="PF01148">
    <property type="entry name" value="CTP_transf_1"/>
    <property type="match status" value="1"/>
</dbReference>
<comment type="subcellular location">
    <subcellularLocation>
        <location evidence="1">Cell membrane</location>
        <topology evidence="1">Multi-pass membrane protein</topology>
    </subcellularLocation>
</comment>
<keyword evidence="12" id="KW-1208">Phospholipid metabolism</keyword>
<organism evidence="14">
    <name type="scientific">bioreactor metagenome</name>
    <dbReference type="NCBI Taxonomy" id="1076179"/>
    <lineage>
        <taxon>unclassified sequences</taxon>
        <taxon>metagenomes</taxon>
        <taxon>ecological metagenomes</taxon>
    </lineage>
</organism>
<feature type="transmembrane region" description="Helical" evidence="13">
    <location>
        <begin position="90"/>
        <end position="109"/>
    </location>
</feature>
<keyword evidence="5" id="KW-0808">Transferase</keyword>
<dbReference type="InterPro" id="IPR000374">
    <property type="entry name" value="PC_trans"/>
</dbReference>
<dbReference type="EMBL" id="VSSQ01105529">
    <property type="protein sequence ID" value="MPN45539.1"/>
    <property type="molecule type" value="Genomic_DNA"/>
</dbReference>
<evidence type="ECO:0008006" key="15">
    <source>
        <dbReference type="Google" id="ProtNLM"/>
    </source>
</evidence>
<evidence type="ECO:0000256" key="10">
    <source>
        <dbReference type="ARBA" id="ARBA00023136"/>
    </source>
</evidence>
<accession>A0A645I518</accession>
<keyword evidence="10 13" id="KW-0472">Membrane</keyword>
<comment type="caution">
    <text evidence="14">The sequence shown here is derived from an EMBL/GenBank/DDBJ whole genome shotgun (WGS) entry which is preliminary data.</text>
</comment>
<evidence type="ECO:0000256" key="11">
    <source>
        <dbReference type="ARBA" id="ARBA00023209"/>
    </source>
</evidence>
<evidence type="ECO:0000256" key="8">
    <source>
        <dbReference type="ARBA" id="ARBA00022989"/>
    </source>
</evidence>
<evidence type="ECO:0000313" key="14">
    <source>
        <dbReference type="EMBL" id="MPN45539.1"/>
    </source>
</evidence>
<keyword evidence="6 13" id="KW-0812">Transmembrane</keyword>
<dbReference type="GO" id="GO:0005886">
    <property type="term" value="C:plasma membrane"/>
    <property type="evidence" value="ECO:0007669"/>
    <property type="project" value="UniProtKB-SubCell"/>
</dbReference>
<keyword evidence="9" id="KW-0443">Lipid metabolism</keyword>
<dbReference type="GO" id="GO:0004605">
    <property type="term" value="F:phosphatidate cytidylyltransferase activity"/>
    <property type="evidence" value="ECO:0007669"/>
    <property type="project" value="TreeGrafter"/>
</dbReference>
<evidence type="ECO:0000256" key="5">
    <source>
        <dbReference type="ARBA" id="ARBA00022679"/>
    </source>
</evidence>
<keyword evidence="8 13" id="KW-1133">Transmembrane helix</keyword>
<evidence type="ECO:0000256" key="9">
    <source>
        <dbReference type="ARBA" id="ARBA00023098"/>
    </source>
</evidence>
<keyword evidence="4" id="KW-0444">Lipid biosynthesis</keyword>